<dbReference type="EMBL" id="NWBU01000006">
    <property type="protein sequence ID" value="PTQ11825.1"/>
    <property type="molecule type" value="Genomic_DNA"/>
</dbReference>
<organism evidence="1 2">
    <name type="scientific">Sphingomonas oleivorans</name>
    <dbReference type="NCBI Taxonomy" id="1735121"/>
    <lineage>
        <taxon>Bacteria</taxon>
        <taxon>Pseudomonadati</taxon>
        <taxon>Pseudomonadota</taxon>
        <taxon>Alphaproteobacteria</taxon>
        <taxon>Sphingomonadales</taxon>
        <taxon>Sphingomonadaceae</taxon>
        <taxon>Sphingomonas</taxon>
    </lineage>
</organism>
<gene>
    <name evidence="1" type="ORF">CLG96_07835</name>
</gene>
<proteinExistence type="predicted"/>
<accession>A0A2T5FZ17</accession>
<keyword evidence="2" id="KW-1185">Reference proteome</keyword>
<evidence type="ECO:0000313" key="2">
    <source>
        <dbReference type="Proteomes" id="UP000244162"/>
    </source>
</evidence>
<comment type="caution">
    <text evidence="1">The sequence shown here is derived from an EMBL/GenBank/DDBJ whole genome shotgun (WGS) entry which is preliminary data.</text>
</comment>
<name>A0A2T5FZ17_9SPHN</name>
<sequence>MMALIGGMAKQSGRLGLFSKKSGPNATGPKHPAAVVGKDMLHAVLWPRRYGPLDAVMGRCLKGSHIGWLSLRMMMLETGSERSAPSIL</sequence>
<dbReference type="Proteomes" id="UP000244162">
    <property type="component" value="Unassembled WGS sequence"/>
</dbReference>
<evidence type="ECO:0000313" key="1">
    <source>
        <dbReference type="EMBL" id="PTQ11825.1"/>
    </source>
</evidence>
<reference evidence="1 2" key="1">
    <citation type="submission" date="2017-09" db="EMBL/GenBank/DDBJ databases">
        <title>Sphingomonas panjinensis sp.nov., isolated from oil-contaminated soil.</title>
        <authorList>
            <person name="Wang L."/>
            <person name="Chen L."/>
        </authorList>
    </citation>
    <scope>NUCLEOTIDE SEQUENCE [LARGE SCALE GENOMIC DNA]</scope>
    <source>
        <strain evidence="1 2">FW-11</strain>
    </source>
</reference>
<protein>
    <submittedName>
        <fullName evidence="1">Uncharacterized protein</fullName>
    </submittedName>
</protein>
<dbReference type="AlphaFoldDB" id="A0A2T5FZ17"/>